<dbReference type="Proteomes" id="UP000604046">
    <property type="component" value="Unassembled WGS sequence"/>
</dbReference>
<reference evidence="7" key="1">
    <citation type="submission" date="2021-02" db="EMBL/GenBank/DDBJ databases">
        <authorList>
            <person name="Dougan E. K."/>
            <person name="Rhodes N."/>
            <person name="Thang M."/>
            <person name="Chan C."/>
        </authorList>
    </citation>
    <scope>NUCLEOTIDE SEQUENCE</scope>
</reference>
<dbReference type="OrthoDB" id="440533at2759"/>
<dbReference type="EMBL" id="CAJNDS010002201">
    <property type="protein sequence ID" value="CAE7369238.1"/>
    <property type="molecule type" value="Genomic_DNA"/>
</dbReference>
<dbReference type="Pfam" id="PF12796">
    <property type="entry name" value="Ank_2"/>
    <property type="match status" value="5"/>
</dbReference>
<dbReference type="SUPFAM" id="SSF54928">
    <property type="entry name" value="RNA-binding domain, RBD"/>
    <property type="match status" value="1"/>
</dbReference>
<protein>
    <submittedName>
        <fullName evidence="7">ANKRD50 protein</fullName>
    </submittedName>
</protein>
<proteinExistence type="predicted"/>
<dbReference type="PANTHER" id="PTHR24198:SF165">
    <property type="entry name" value="ANKYRIN REPEAT-CONTAINING PROTEIN-RELATED"/>
    <property type="match status" value="1"/>
</dbReference>
<dbReference type="InterPro" id="IPR036770">
    <property type="entry name" value="Ankyrin_rpt-contain_sf"/>
</dbReference>
<feature type="region of interest" description="Disordered" evidence="5">
    <location>
        <begin position="1"/>
        <end position="51"/>
    </location>
</feature>
<feature type="repeat" description="ANK" evidence="3">
    <location>
        <begin position="638"/>
        <end position="670"/>
    </location>
</feature>
<evidence type="ECO:0000256" key="1">
    <source>
        <dbReference type="ARBA" id="ARBA00022737"/>
    </source>
</evidence>
<dbReference type="Pfam" id="PF13637">
    <property type="entry name" value="Ank_4"/>
    <property type="match status" value="1"/>
</dbReference>
<dbReference type="PANTHER" id="PTHR24198">
    <property type="entry name" value="ANKYRIN REPEAT AND PROTEIN KINASE DOMAIN-CONTAINING PROTEIN"/>
    <property type="match status" value="1"/>
</dbReference>
<sequence length="916" mass="100083">MDESDDGEADPSPPPPPPPPEERERRPSNSKLTKSERLERQAAEKPSAESTRLWHLLQEKKSRAVAEWLSNPDGQKEVNIKDKAFGWTPVHFAAHLGSNHLVKLLVDGKAHVDASCSEGNTPLMCAARQNNVSAANYLVAKKANMNSVNNNGWTALIWCAINGCEDVATALLTSGANYLKADNEGRTACMWAARHGHLSMVETLLANGLNLLQADEAGLTVYDHAQEQLEMRSMIAAVQEVNEELQAAARNNDYDGVKRAIEEGANLNVEDEDGWTPLMWAALHQSLDMVQLVIRHGANPNLIDERGEVLQMLSTDHLAVGDSVVEIVGCNERLLEHAKAGRWQEIDAELAIGAWVNVRDEARRTALLWAARHGAFDAVTNLVNKNADLDARDESGWLPVHWAAQSGSVETLCNLHHLGSDFTSRTYVGETALHIAAQYNDGAMIQVLLASNADIEELNVDLRTALHMAAANGQTVALQTLLFYKADPDKVVEDDSGLTAFLLAVTNHRETAVQAMLQDVPAPPKLPHFHIASVASPEKAKKTKNPHTERDATKGTASMKSSQGFRANVKPSSSAKAVAAPTPKSKVGSRKKLVKDTREKRGEHPRALLETATEIRSKLIKTTYPSIARKVLKQTDCDARSALGLAVLNRSSNIIQILIDAKADLETTDSQNNGILHYAAMNRDREVVALLMELNVCIDRENMEGMKPSDLCEDADILYMIARKLVSKKLASMPGHPNPGQPTPPKTHPALESGDPVRKHRIRFEGLQVSLSQENITEQLKLFIKQRGAPKASRIEVALDPITARPKGHAYADFADVSSAELVLQGDGKPMNGQPIRVFFEIPLHLLRHVCIIGLPAAPSSRPSLGLELGTWWSSDVMANITALNQTLLAALDQLDGHDGLHAWMEQSRCAILVDA</sequence>
<feature type="compositionally biased region" description="Pro residues" evidence="5">
    <location>
        <begin position="736"/>
        <end position="747"/>
    </location>
</feature>
<dbReference type="InterPro" id="IPR035979">
    <property type="entry name" value="RBD_domain_sf"/>
</dbReference>
<feature type="repeat" description="ANK" evidence="3">
    <location>
        <begin position="428"/>
        <end position="460"/>
    </location>
</feature>
<dbReference type="PROSITE" id="PS50088">
    <property type="entry name" value="ANK_REPEAT"/>
    <property type="match status" value="7"/>
</dbReference>
<dbReference type="Gene3D" id="1.25.40.20">
    <property type="entry name" value="Ankyrin repeat-containing domain"/>
    <property type="match status" value="7"/>
</dbReference>
<dbReference type="CDD" id="cd00590">
    <property type="entry name" value="RRM_SF"/>
    <property type="match status" value="1"/>
</dbReference>
<keyword evidence="4" id="KW-0694">RNA-binding</keyword>
<evidence type="ECO:0000256" key="5">
    <source>
        <dbReference type="SAM" id="MobiDB-lite"/>
    </source>
</evidence>
<feature type="compositionally biased region" description="Basic and acidic residues" evidence="5">
    <location>
        <begin position="20"/>
        <end position="47"/>
    </location>
</feature>
<evidence type="ECO:0000256" key="2">
    <source>
        <dbReference type="ARBA" id="ARBA00023043"/>
    </source>
</evidence>
<evidence type="ECO:0000313" key="8">
    <source>
        <dbReference type="Proteomes" id="UP000604046"/>
    </source>
</evidence>
<dbReference type="InterPro" id="IPR012677">
    <property type="entry name" value="Nucleotide-bd_a/b_plait_sf"/>
</dbReference>
<feature type="repeat" description="ANK" evidence="3">
    <location>
        <begin position="273"/>
        <end position="305"/>
    </location>
</feature>
<dbReference type="SMART" id="SM00360">
    <property type="entry name" value="RRM"/>
    <property type="match status" value="1"/>
</dbReference>
<keyword evidence="1" id="KW-0677">Repeat</keyword>
<gene>
    <name evidence="7" type="primary">ANKRD50</name>
    <name evidence="7" type="ORF">SNAT2548_LOCUS20114</name>
</gene>
<dbReference type="InterPro" id="IPR002110">
    <property type="entry name" value="Ankyrin_rpt"/>
</dbReference>
<dbReference type="AlphaFoldDB" id="A0A812Q0Q1"/>
<feature type="repeat" description="ANK" evidence="3">
    <location>
        <begin position="85"/>
        <end position="117"/>
    </location>
</feature>
<dbReference type="Gene3D" id="3.30.70.330">
    <property type="match status" value="1"/>
</dbReference>
<feature type="region of interest" description="Disordered" evidence="5">
    <location>
        <begin position="535"/>
        <end position="602"/>
    </location>
</feature>
<organism evidence="7 8">
    <name type="scientific">Symbiodinium natans</name>
    <dbReference type="NCBI Taxonomy" id="878477"/>
    <lineage>
        <taxon>Eukaryota</taxon>
        <taxon>Sar</taxon>
        <taxon>Alveolata</taxon>
        <taxon>Dinophyceae</taxon>
        <taxon>Suessiales</taxon>
        <taxon>Symbiodiniaceae</taxon>
        <taxon>Symbiodinium</taxon>
    </lineage>
</organism>
<evidence type="ECO:0000256" key="3">
    <source>
        <dbReference type="PROSITE-ProRule" id="PRU00023"/>
    </source>
</evidence>
<comment type="caution">
    <text evidence="7">The sequence shown here is derived from an EMBL/GenBank/DDBJ whole genome shotgun (WGS) entry which is preliminary data.</text>
</comment>
<feature type="domain" description="RRM" evidence="6">
    <location>
        <begin position="760"/>
        <end position="843"/>
    </location>
</feature>
<dbReference type="SUPFAM" id="SSF48403">
    <property type="entry name" value="Ankyrin repeat"/>
    <property type="match status" value="3"/>
</dbReference>
<dbReference type="SMART" id="SM00248">
    <property type="entry name" value="ANK"/>
    <property type="match status" value="13"/>
</dbReference>
<dbReference type="GO" id="GO:0003723">
    <property type="term" value="F:RNA binding"/>
    <property type="evidence" value="ECO:0007669"/>
    <property type="project" value="UniProtKB-UniRule"/>
</dbReference>
<dbReference type="PROSITE" id="PS50297">
    <property type="entry name" value="ANK_REP_REGION"/>
    <property type="match status" value="5"/>
</dbReference>
<accession>A0A812Q0Q1</accession>
<feature type="repeat" description="ANK" evidence="3">
    <location>
        <begin position="362"/>
        <end position="394"/>
    </location>
</feature>
<feature type="region of interest" description="Disordered" evidence="5">
    <location>
        <begin position="731"/>
        <end position="755"/>
    </location>
</feature>
<keyword evidence="2 3" id="KW-0040">ANK repeat</keyword>
<keyword evidence="8" id="KW-1185">Reference proteome</keyword>
<feature type="compositionally biased region" description="Low complexity" evidence="5">
    <location>
        <begin position="569"/>
        <end position="586"/>
    </location>
</feature>
<evidence type="ECO:0000256" key="4">
    <source>
        <dbReference type="PROSITE-ProRule" id="PRU00176"/>
    </source>
</evidence>
<name>A0A812Q0Q1_9DINO</name>
<evidence type="ECO:0000259" key="6">
    <source>
        <dbReference type="PROSITE" id="PS50102"/>
    </source>
</evidence>
<feature type="compositionally biased region" description="Polar residues" evidence="5">
    <location>
        <begin position="555"/>
        <end position="565"/>
    </location>
</feature>
<feature type="repeat" description="ANK" evidence="3">
    <location>
        <begin position="118"/>
        <end position="150"/>
    </location>
</feature>
<dbReference type="PROSITE" id="PS50102">
    <property type="entry name" value="RRM"/>
    <property type="match status" value="1"/>
</dbReference>
<dbReference type="InterPro" id="IPR000504">
    <property type="entry name" value="RRM_dom"/>
</dbReference>
<evidence type="ECO:0000313" key="7">
    <source>
        <dbReference type="EMBL" id="CAE7369238.1"/>
    </source>
</evidence>
<feature type="repeat" description="ANK" evidence="3">
    <location>
        <begin position="184"/>
        <end position="216"/>
    </location>
</feature>